<dbReference type="Proteomes" id="UP001497600">
    <property type="component" value="Chromosome B"/>
</dbReference>
<dbReference type="EMBL" id="OZ004254">
    <property type="protein sequence ID" value="CAK7896148.1"/>
    <property type="molecule type" value="Genomic_DNA"/>
</dbReference>
<sequence>MSDEEIREPSPDRRIEESGEEEEEVDDLFGDDDDEEQPSTKQQNDDKSDEEDEEEEEDETELKAIDISLPRHSIASKAEETVYSIKMPVFLNVEAIPFDPSEFKDQVKQNAEKRGKLDLSAKQINDDVVAEKLVNQNTVRWRYSNKNDEIIKQSNAHFVQWDDGSISLKIGEEMFDFRELPATDNFLVRSHDQLEFLQNDSYINKFSNLVPTSTNSATHRNLTQAVKNIQKKDKILSALTEKDPLSKQRDADENERKLSKMKRQLELKRRLQEERIERNSPAAGGADRYDNEPAYERFERTYGNDYEDEEDDDDDGFIDNDEEEEEEEEDDDDEDEREAAAAERLRKLKQEGSSKYSKQDHDEEDDNKSSRKKRRIIDSDEDDE</sequence>
<feature type="compositionally biased region" description="Acidic residues" evidence="1">
    <location>
        <begin position="18"/>
        <end position="37"/>
    </location>
</feature>
<feature type="compositionally biased region" description="Acidic residues" evidence="1">
    <location>
        <begin position="305"/>
        <end position="337"/>
    </location>
</feature>
<organism evidence="2 3">
    <name type="scientific">[Candida] anglica</name>
    <dbReference type="NCBI Taxonomy" id="148631"/>
    <lineage>
        <taxon>Eukaryota</taxon>
        <taxon>Fungi</taxon>
        <taxon>Dikarya</taxon>
        <taxon>Ascomycota</taxon>
        <taxon>Saccharomycotina</taxon>
        <taxon>Pichiomycetes</taxon>
        <taxon>Debaryomycetaceae</taxon>
        <taxon>Kurtzmaniella</taxon>
    </lineage>
</organism>
<dbReference type="PANTHER" id="PTHR23146">
    <property type="entry name" value="LEO1 PROTEIN"/>
    <property type="match status" value="1"/>
</dbReference>
<keyword evidence="3" id="KW-1185">Reference proteome</keyword>
<evidence type="ECO:0000313" key="2">
    <source>
        <dbReference type="EMBL" id="CAK7896148.1"/>
    </source>
</evidence>
<dbReference type="InterPro" id="IPR007149">
    <property type="entry name" value="Leo1"/>
</dbReference>
<evidence type="ECO:0000313" key="3">
    <source>
        <dbReference type="Proteomes" id="UP001497600"/>
    </source>
</evidence>
<gene>
    <name evidence="2" type="primary">LEO1</name>
    <name evidence="2" type="ORF">CAAN4_B03664</name>
</gene>
<feature type="region of interest" description="Disordered" evidence="1">
    <location>
        <begin position="1"/>
        <end position="66"/>
    </location>
</feature>
<protein>
    <submittedName>
        <fullName evidence="2">RNA polymerase-associated protein Leo1p</fullName>
    </submittedName>
</protein>
<dbReference type="PANTHER" id="PTHR23146:SF0">
    <property type="entry name" value="RNA POLYMERASE-ASSOCIATED PROTEIN LEO1"/>
    <property type="match status" value="1"/>
</dbReference>
<feature type="compositionally biased region" description="Basic and acidic residues" evidence="1">
    <location>
        <begin position="338"/>
        <end position="361"/>
    </location>
</feature>
<evidence type="ECO:0000256" key="1">
    <source>
        <dbReference type="SAM" id="MobiDB-lite"/>
    </source>
</evidence>
<name>A0ABP0E739_9ASCO</name>
<feature type="compositionally biased region" description="Acidic residues" evidence="1">
    <location>
        <begin position="47"/>
        <end position="60"/>
    </location>
</feature>
<proteinExistence type="predicted"/>
<accession>A0ABP0E739</accession>
<reference evidence="2 3" key="1">
    <citation type="submission" date="2024-01" db="EMBL/GenBank/DDBJ databases">
        <authorList>
            <consortium name="Genoscope - CEA"/>
            <person name="William W."/>
        </authorList>
    </citation>
    <scope>NUCLEOTIDE SEQUENCE [LARGE SCALE GENOMIC DNA]</scope>
    <source>
        <strain evidence="2 3">29B2s-10</strain>
    </source>
</reference>
<dbReference type="Pfam" id="PF04004">
    <property type="entry name" value="Leo1"/>
    <property type="match status" value="1"/>
</dbReference>
<feature type="compositionally biased region" description="Basic and acidic residues" evidence="1">
    <location>
        <begin position="239"/>
        <end position="278"/>
    </location>
</feature>
<feature type="region of interest" description="Disordered" evidence="1">
    <location>
        <begin position="239"/>
        <end position="384"/>
    </location>
</feature>
<feature type="compositionally biased region" description="Basic and acidic residues" evidence="1">
    <location>
        <begin position="7"/>
        <end position="17"/>
    </location>
</feature>
<feature type="compositionally biased region" description="Basic and acidic residues" evidence="1">
    <location>
        <begin position="287"/>
        <end position="302"/>
    </location>
</feature>